<evidence type="ECO:0000313" key="3">
    <source>
        <dbReference type="Proteomes" id="UP001321473"/>
    </source>
</evidence>
<dbReference type="AlphaFoldDB" id="A0AAQ4FCB3"/>
<evidence type="ECO:0000256" key="1">
    <source>
        <dbReference type="SAM" id="SignalP"/>
    </source>
</evidence>
<dbReference type="Proteomes" id="UP001321473">
    <property type="component" value="Unassembled WGS sequence"/>
</dbReference>
<feature type="chain" id="PRO_5042997459" description="Prohormone-3" evidence="1">
    <location>
        <begin position="16"/>
        <end position="219"/>
    </location>
</feature>
<reference evidence="2 3" key="1">
    <citation type="journal article" date="2023" name="Arcadia Sci">
        <title>De novo assembly of a long-read Amblyomma americanum tick genome.</title>
        <authorList>
            <person name="Chou S."/>
            <person name="Poskanzer K.E."/>
            <person name="Rollins M."/>
            <person name="Thuy-Boun P.S."/>
        </authorList>
    </citation>
    <scope>NUCLEOTIDE SEQUENCE [LARGE SCALE GENOMIC DNA]</scope>
    <source>
        <strain evidence="2">F_SG_1</strain>
        <tissue evidence="2">Salivary glands</tissue>
    </source>
</reference>
<proteinExistence type="predicted"/>
<protein>
    <recommendedName>
        <fullName evidence="4">Prohormone-3</fullName>
    </recommendedName>
</protein>
<keyword evidence="1" id="KW-0732">Signal</keyword>
<dbReference type="EMBL" id="JARKHS020004174">
    <property type="protein sequence ID" value="KAK8784867.1"/>
    <property type="molecule type" value="Genomic_DNA"/>
</dbReference>
<keyword evidence="3" id="KW-1185">Reference proteome</keyword>
<sequence>MQATLFTALLLVVSAAVTNSRGWAADSWTAQQASLGDAAQSEQKKGGGEVVLDTGLSEEDELGCFGRKCLASDQCCRGSVCVDVDGSKLGTCLPVYGQREGETCQQDTDCERGLSCLQPRPIAGGARRVCQQRNREMRKKQFNDECQSSDECDSSRGLCCQMQRRHRMAPRKVCYYFTDPKSCIGSVAAAPMADFYSPNYKPYKSMSFFHNPLFKARMG</sequence>
<organism evidence="2 3">
    <name type="scientific">Amblyomma americanum</name>
    <name type="common">Lone star tick</name>
    <dbReference type="NCBI Taxonomy" id="6943"/>
    <lineage>
        <taxon>Eukaryota</taxon>
        <taxon>Metazoa</taxon>
        <taxon>Ecdysozoa</taxon>
        <taxon>Arthropoda</taxon>
        <taxon>Chelicerata</taxon>
        <taxon>Arachnida</taxon>
        <taxon>Acari</taxon>
        <taxon>Parasitiformes</taxon>
        <taxon>Ixodida</taxon>
        <taxon>Ixodoidea</taxon>
        <taxon>Ixodidae</taxon>
        <taxon>Amblyomminae</taxon>
        <taxon>Amblyomma</taxon>
    </lineage>
</organism>
<accession>A0AAQ4FCB3</accession>
<comment type="caution">
    <text evidence="2">The sequence shown here is derived from an EMBL/GenBank/DDBJ whole genome shotgun (WGS) entry which is preliminary data.</text>
</comment>
<name>A0AAQ4FCB3_AMBAM</name>
<evidence type="ECO:0000313" key="2">
    <source>
        <dbReference type="EMBL" id="KAK8784867.1"/>
    </source>
</evidence>
<evidence type="ECO:0008006" key="4">
    <source>
        <dbReference type="Google" id="ProtNLM"/>
    </source>
</evidence>
<feature type="signal peptide" evidence="1">
    <location>
        <begin position="1"/>
        <end position="15"/>
    </location>
</feature>
<gene>
    <name evidence="2" type="ORF">V5799_008769</name>
</gene>